<organism evidence="2">
    <name type="scientific">Triatoma infestans</name>
    <name type="common">Assassin bug</name>
    <dbReference type="NCBI Taxonomy" id="30076"/>
    <lineage>
        <taxon>Eukaryota</taxon>
        <taxon>Metazoa</taxon>
        <taxon>Ecdysozoa</taxon>
        <taxon>Arthropoda</taxon>
        <taxon>Hexapoda</taxon>
        <taxon>Insecta</taxon>
        <taxon>Pterygota</taxon>
        <taxon>Neoptera</taxon>
        <taxon>Paraneoptera</taxon>
        <taxon>Hemiptera</taxon>
        <taxon>Heteroptera</taxon>
        <taxon>Panheteroptera</taxon>
        <taxon>Cimicomorpha</taxon>
        <taxon>Reduviidae</taxon>
        <taxon>Triatominae</taxon>
        <taxon>Triatoma</taxon>
    </lineage>
</organism>
<name>A0A023F888_TRIIF</name>
<dbReference type="AlphaFoldDB" id="A0A023F888"/>
<evidence type="ECO:0000313" key="2">
    <source>
        <dbReference type="EMBL" id="JAC17434.1"/>
    </source>
</evidence>
<feature type="region of interest" description="Disordered" evidence="1">
    <location>
        <begin position="37"/>
        <end position="71"/>
    </location>
</feature>
<accession>A0A023F888</accession>
<evidence type="ECO:0000256" key="1">
    <source>
        <dbReference type="SAM" id="MobiDB-lite"/>
    </source>
</evidence>
<proteinExistence type="evidence at transcript level"/>
<dbReference type="InterPro" id="IPR040246">
    <property type="entry name" value="C16orf87-like"/>
</dbReference>
<feature type="region of interest" description="Disordered" evidence="1">
    <location>
        <begin position="84"/>
        <end position="130"/>
    </location>
</feature>
<reference evidence="2" key="1">
    <citation type="journal article" date="2014" name="PLoS Negl. Trop. Dis.">
        <title>An updated insight into the Sialotranscriptome of Triatoma infestans: developmental stage and geographic variations.</title>
        <authorList>
            <person name="Schwarz A."/>
            <person name="Medrano-Mercado N."/>
            <person name="Schaub G.A."/>
            <person name="Struchiner C.J."/>
            <person name="Bargues M.D."/>
            <person name="Levy M.Z."/>
            <person name="Ribeiro J.M."/>
        </authorList>
    </citation>
    <scope>NUCLEOTIDE SEQUENCE</scope>
    <source>
        <strain evidence="2">Chile</strain>
        <tissue evidence="2">Salivary glands</tissue>
    </source>
</reference>
<protein>
    <submittedName>
        <fullName evidence="2">Uncharacterized protein</fullName>
    </submittedName>
</protein>
<sequence>MAKIKKTAVKCCPLCQMKVGVASKTCPGCKHSYVNAKRPSQVQSPAEETLGARRRRTERVKREKPNYYDASEYEKKTKKKTLVIGTKELRSRPLRNEPLNNKRKKKKTIKKEKEEIETVEEEEEPPPILTSEKARQCSIILAEINRKFMCTTWRV</sequence>
<dbReference type="EMBL" id="GBBI01001278">
    <property type="protein sequence ID" value="JAC17434.1"/>
    <property type="molecule type" value="mRNA"/>
</dbReference>
<dbReference type="PANTHER" id="PTHR31101">
    <property type="entry name" value="UPF0547 PROTEIN C16ORF87"/>
    <property type="match status" value="1"/>
</dbReference>
<feature type="compositionally biased region" description="Basic residues" evidence="1">
    <location>
        <begin position="101"/>
        <end position="110"/>
    </location>
</feature>